<dbReference type="PANTHER" id="PTHR23310">
    <property type="entry name" value="ACYL-COA-BINDING PROTEIN, ACBP"/>
    <property type="match status" value="1"/>
</dbReference>
<evidence type="ECO:0000313" key="6">
    <source>
        <dbReference type="Proteomes" id="UP001604277"/>
    </source>
</evidence>
<dbReference type="InterPro" id="IPR000582">
    <property type="entry name" value="Acyl-CoA-binding_protein"/>
</dbReference>
<feature type="region of interest" description="Disordered" evidence="3">
    <location>
        <begin position="198"/>
        <end position="256"/>
    </location>
</feature>
<dbReference type="PANTHER" id="PTHR23310:SF105">
    <property type="entry name" value="ACYL-COA-BINDING DOMAIN-CONTAINING PROTEIN 5"/>
    <property type="match status" value="1"/>
</dbReference>
<dbReference type="Pfam" id="PF00887">
    <property type="entry name" value="ACBP"/>
    <property type="match status" value="1"/>
</dbReference>
<dbReference type="EMBL" id="JBFOLJ010000006">
    <property type="protein sequence ID" value="KAL2529587.1"/>
    <property type="molecule type" value="Genomic_DNA"/>
</dbReference>
<evidence type="ECO:0000256" key="1">
    <source>
        <dbReference type="ARBA" id="ARBA00005567"/>
    </source>
</evidence>
<name>A0ABD1UX01_9LAMI</name>
<sequence>MLIEKTNEGNVIGEICGEKEDIVVSCGLEGVIFREMKNGEELESPEVETDQKEGNWNGAGGENEELIEGDVEEKEEVRDGTVDDEDDDWEGIERSDLEKVFAEAVNYVEFGGKGKEKGNDQLAKLLSNVQMQLYGLHKIAVEGPCHEPQPMALKVSARARWNAWQKLGSMNQEAAMEHYIRILSDSVPEWMQDYNADDNMQGSSHFGTPGNSGSQLRSFPKDERKEELNIATDVGDSGMDANSTEKEKSGKDQVTA</sequence>
<dbReference type="SUPFAM" id="SSF47027">
    <property type="entry name" value="Acyl-CoA binding protein"/>
    <property type="match status" value="1"/>
</dbReference>
<accession>A0ABD1UX01</accession>
<evidence type="ECO:0000259" key="4">
    <source>
        <dbReference type="PROSITE" id="PS51228"/>
    </source>
</evidence>
<feature type="compositionally biased region" description="Basic and acidic residues" evidence="3">
    <location>
        <begin position="219"/>
        <end position="228"/>
    </location>
</feature>
<gene>
    <name evidence="5" type="ORF">Fot_22188</name>
</gene>
<proteinExistence type="inferred from homology"/>
<evidence type="ECO:0000256" key="3">
    <source>
        <dbReference type="SAM" id="MobiDB-lite"/>
    </source>
</evidence>
<dbReference type="Gene3D" id="1.20.80.10">
    <property type="match status" value="1"/>
</dbReference>
<organism evidence="5 6">
    <name type="scientific">Forsythia ovata</name>
    <dbReference type="NCBI Taxonomy" id="205694"/>
    <lineage>
        <taxon>Eukaryota</taxon>
        <taxon>Viridiplantae</taxon>
        <taxon>Streptophyta</taxon>
        <taxon>Embryophyta</taxon>
        <taxon>Tracheophyta</taxon>
        <taxon>Spermatophyta</taxon>
        <taxon>Magnoliopsida</taxon>
        <taxon>eudicotyledons</taxon>
        <taxon>Gunneridae</taxon>
        <taxon>Pentapetalae</taxon>
        <taxon>asterids</taxon>
        <taxon>lamiids</taxon>
        <taxon>Lamiales</taxon>
        <taxon>Oleaceae</taxon>
        <taxon>Forsythieae</taxon>
        <taxon>Forsythia</taxon>
    </lineage>
</organism>
<dbReference type="AlphaFoldDB" id="A0ABD1UX01"/>
<dbReference type="GO" id="GO:0000062">
    <property type="term" value="F:fatty-acyl-CoA binding"/>
    <property type="evidence" value="ECO:0007669"/>
    <property type="project" value="UniProtKB-ARBA"/>
</dbReference>
<feature type="compositionally biased region" description="Basic and acidic residues" evidence="3">
    <location>
        <begin position="243"/>
        <end position="256"/>
    </location>
</feature>
<comment type="caution">
    <text evidence="5">The sequence shown here is derived from an EMBL/GenBank/DDBJ whole genome shotgun (WGS) entry which is preliminary data.</text>
</comment>
<dbReference type="PROSITE" id="PS51228">
    <property type="entry name" value="ACB_2"/>
    <property type="match status" value="1"/>
</dbReference>
<feature type="compositionally biased region" description="Acidic residues" evidence="3">
    <location>
        <begin position="62"/>
        <end position="74"/>
    </location>
</feature>
<keyword evidence="2" id="KW-0446">Lipid-binding</keyword>
<evidence type="ECO:0000256" key="2">
    <source>
        <dbReference type="ARBA" id="ARBA00023121"/>
    </source>
</evidence>
<feature type="region of interest" description="Disordered" evidence="3">
    <location>
        <begin position="37"/>
        <end position="88"/>
    </location>
</feature>
<protein>
    <submittedName>
        <fullName evidence="5">Acyl-CoA-binding domain-containing protein 3-like</fullName>
    </submittedName>
</protein>
<keyword evidence="6" id="KW-1185">Reference proteome</keyword>
<evidence type="ECO:0000313" key="5">
    <source>
        <dbReference type="EMBL" id="KAL2529587.1"/>
    </source>
</evidence>
<dbReference type="InterPro" id="IPR014352">
    <property type="entry name" value="FERM/acyl-CoA-bd_prot_sf"/>
</dbReference>
<dbReference type="Proteomes" id="UP001604277">
    <property type="component" value="Unassembled WGS sequence"/>
</dbReference>
<feature type="compositionally biased region" description="Polar residues" evidence="3">
    <location>
        <begin position="198"/>
        <end position="217"/>
    </location>
</feature>
<comment type="similarity">
    <text evidence="1">Belongs to the ACBP family.</text>
</comment>
<dbReference type="InterPro" id="IPR035984">
    <property type="entry name" value="Acyl-CoA-binding_sf"/>
</dbReference>
<feature type="domain" description="ACB" evidence="4">
    <location>
        <begin position="97"/>
        <end position="192"/>
    </location>
</feature>
<reference evidence="6" key="1">
    <citation type="submission" date="2024-07" db="EMBL/GenBank/DDBJ databases">
        <title>Two chromosome-level genome assemblies of Korean endemic species Abeliophyllum distichum and Forsythia ovata (Oleaceae).</title>
        <authorList>
            <person name="Jang H."/>
        </authorList>
    </citation>
    <scope>NUCLEOTIDE SEQUENCE [LARGE SCALE GENOMIC DNA]</scope>
</reference>